<feature type="transmembrane region" description="Helical" evidence="3">
    <location>
        <begin position="31"/>
        <end position="53"/>
    </location>
</feature>
<dbReference type="GO" id="GO:0016020">
    <property type="term" value="C:membrane"/>
    <property type="evidence" value="ECO:0007669"/>
    <property type="project" value="InterPro"/>
</dbReference>
<dbReference type="GO" id="GO:0008654">
    <property type="term" value="P:phospholipid biosynthetic process"/>
    <property type="evidence" value="ECO:0007669"/>
    <property type="project" value="InterPro"/>
</dbReference>
<evidence type="ECO:0000256" key="1">
    <source>
        <dbReference type="ARBA" id="ARBA00022679"/>
    </source>
</evidence>
<dbReference type="PROSITE" id="PS51257">
    <property type="entry name" value="PROKAR_LIPOPROTEIN"/>
    <property type="match status" value="1"/>
</dbReference>
<proteinExistence type="inferred from homology"/>
<dbReference type="AlphaFoldDB" id="F4MMJ6"/>
<feature type="transmembrane region" description="Helical" evidence="3">
    <location>
        <begin position="90"/>
        <end position="111"/>
    </location>
</feature>
<dbReference type="GO" id="GO:0016780">
    <property type="term" value="F:phosphotransferase activity, for other substituted phosphate groups"/>
    <property type="evidence" value="ECO:0007669"/>
    <property type="project" value="InterPro"/>
</dbReference>
<dbReference type="InterPro" id="IPR048254">
    <property type="entry name" value="CDP_ALCOHOL_P_TRANSF_CS"/>
</dbReference>
<dbReference type="InterPro" id="IPR000462">
    <property type="entry name" value="CDP-OH_P_trans"/>
</dbReference>
<keyword evidence="3" id="KW-0812">Transmembrane</keyword>
<protein>
    <submittedName>
        <fullName evidence="4">CDP-alcohol phosphatidyltransferase family protein</fullName>
    </submittedName>
</protein>
<dbReference type="Pfam" id="PF01066">
    <property type="entry name" value="CDP-OH_P_transf"/>
    <property type="match status" value="1"/>
</dbReference>
<sequence>MKKIIVNSFTILNAVIGCFAIVSIINNNYDFTIVLTIAAFLFDSLDGFLARLLKVNSKIGSQLDSFSDTISFCVVPGIFNFYFIKNNISIEYSLVAYIGFLTTVLGILRLSMFQTTSENRYFKGLPTPSLTLFILGLNYLPIIVGFYGKLFLIVMFSFLMVTKIKFLNFRDIRTNKLKIIYVLSSLTAFLIFGNSSISLIIIFYVIVSLLNKKIKI</sequence>
<dbReference type="EMBL" id="FQ032819">
    <property type="protein sequence ID" value="CBL87359.1"/>
    <property type="molecule type" value="Genomic_DNA"/>
</dbReference>
<dbReference type="InterPro" id="IPR043130">
    <property type="entry name" value="CDP-OH_PTrfase_TM_dom"/>
</dbReference>
<feature type="transmembrane region" description="Helical" evidence="3">
    <location>
        <begin position="132"/>
        <end position="159"/>
    </location>
</feature>
<dbReference type="Gene3D" id="1.20.120.1760">
    <property type="match status" value="1"/>
</dbReference>
<reference evidence="4" key="2">
    <citation type="journal article" date="2012" name="Environ. Microbiol.">
        <title>Genomic content of uncultured Bacteroidetes from contrasting oceanic provinces in the North Atlantic Ocean.</title>
        <authorList>
            <person name="Gomez-Pereira P.R."/>
            <person name="Schuler M."/>
            <person name="Fuchs B.M."/>
            <person name="Bennke C."/>
            <person name="Teeling H."/>
            <person name="Waldmann J."/>
            <person name="Richter M."/>
            <person name="Barbe V."/>
            <person name="Bataille E."/>
            <person name="Glockner F.O."/>
            <person name="Amann R."/>
        </authorList>
    </citation>
    <scope>NUCLEOTIDE SEQUENCE</scope>
</reference>
<keyword evidence="1 2" id="KW-0808">Transferase</keyword>
<comment type="similarity">
    <text evidence="2">Belongs to the CDP-alcohol phosphatidyltransferase class-I family.</text>
</comment>
<evidence type="ECO:0000256" key="3">
    <source>
        <dbReference type="SAM" id="Phobius"/>
    </source>
</evidence>
<dbReference type="PROSITE" id="PS00379">
    <property type="entry name" value="CDP_ALCOHOL_P_TRANSF"/>
    <property type="match status" value="1"/>
</dbReference>
<reference evidence="4" key="1">
    <citation type="submission" date="2010-05" db="EMBL/GenBank/DDBJ databases">
        <authorList>
            <person name="Genoscope - CEA"/>
        </authorList>
    </citation>
    <scope>NUCLEOTIDE SEQUENCE</scope>
</reference>
<keyword evidence="3" id="KW-1133">Transmembrane helix</keyword>
<keyword evidence="3" id="KW-0472">Membrane</keyword>
<name>F4MMJ6_9BACT</name>
<evidence type="ECO:0000256" key="2">
    <source>
        <dbReference type="RuleBase" id="RU003750"/>
    </source>
</evidence>
<feature type="transmembrane region" description="Helical" evidence="3">
    <location>
        <begin position="179"/>
        <end position="207"/>
    </location>
</feature>
<evidence type="ECO:0000313" key="4">
    <source>
        <dbReference type="EMBL" id="CBL87359.1"/>
    </source>
</evidence>
<feature type="transmembrane region" description="Helical" evidence="3">
    <location>
        <begin position="5"/>
        <end position="25"/>
    </location>
</feature>
<accession>F4MMJ6</accession>
<feature type="transmembrane region" description="Helical" evidence="3">
    <location>
        <begin position="65"/>
        <end position="84"/>
    </location>
</feature>
<gene>
    <name evidence="4" type="ORF">S18_1082_0009</name>
</gene>
<organism evidence="4">
    <name type="scientific">uncultured Flavobacteriia bacterium</name>
    <dbReference type="NCBI Taxonomy" id="212695"/>
    <lineage>
        <taxon>Bacteria</taxon>
        <taxon>Pseudomonadati</taxon>
        <taxon>Bacteroidota</taxon>
        <taxon>Flavobacteriia</taxon>
        <taxon>environmental samples</taxon>
    </lineage>
</organism>